<dbReference type="GO" id="GO:0032436">
    <property type="term" value="P:positive regulation of proteasomal ubiquitin-dependent protein catabolic process"/>
    <property type="evidence" value="ECO:0007669"/>
    <property type="project" value="TreeGrafter"/>
</dbReference>
<dbReference type="GO" id="GO:0016567">
    <property type="term" value="P:protein ubiquitination"/>
    <property type="evidence" value="ECO:0007669"/>
    <property type="project" value="TreeGrafter"/>
</dbReference>
<dbReference type="GO" id="GO:0031461">
    <property type="term" value="C:cullin-RING ubiquitin ligase complex"/>
    <property type="evidence" value="ECO:0007669"/>
    <property type="project" value="TreeGrafter"/>
</dbReference>
<dbReference type="PANTHER" id="PTHR13374">
    <property type="entry name" value="DET1 HOMOLOG DE-ETIOLATED-1 HOMOLOG"/>
    <property type="match status" value="1"/>
</dbReference>
<evidence type="ECO:0000256" key="1">
    <source>
        <dbReference type="SAM" id="MobiDB-lite"/>
    </source>
</evidence>
<protein>
    <submittedName>
        <fullName evidence="2">Uncharacterized protein</fullName>
    </submittedName>
</protein>
<dbReference type="Proteomes" id="UP000054495">
    <property type="component" value="Unassembled WGS sequence"/>
</dbReference>
<dbReference type="PANTHER" id="PTHR13374:SF3">
    <property type="entry name" value="DET1 HOMOLOG"/>
    <property type="match status" value="1"/>
</dbReference>
<dbReference type="InterPro" id="IPR019138">
    <property type="entry name" value="De-etiolated_protein_1_Det1"/>
</dbReference>
<dbReference type="Pfam" id="PF09737">
    <property type="entry name" value="Det1"/>
    <property type="match status" value="1"/>
</dbReference>
<reference evidence="2 3" key="1">
    <citation type="submission" date="2013-05" db="EMBL/GenBank/DDBJ databases">
        <title>Draft genome of the parasitic nematode Anyclostoma ceylanicum.</title>
        <authorList>
            <person name="Mitreva M."/>
        </authorList>
    </citation>
    <scope>NUCLEOTIDE SEQUENCE [LARGE SCALE GENOMIC DNA]</scope>
</reference>
<organism evidence="2 3">
    <name type="scientific">Ancylostoma ceylanicum</name>
    <dbReference type="NCBI Taxonomy" id="53326"/>
    <lineage>
        <taxon>Eukaryota</taxon>
        <taxon>Metazoa</taxon>
        <taxon>Ecdysozoa</taxon>
        <taxon>Nematoda</taxon>
        <taxon>Chromadorea</taxon>
        <taxon>Rhabditida</taxon>
        <taxon>Rhabditina</taxon>
        <taxon>Rhabditomorpha</taxon>
        <taxon>Strongyloidea</taxon>
        <taxon>Ancylostomatidae</taxon>
        <taxon>Ancylostomatinae</taxon>
        <taxon>Ancylostoma</taxon>
    </lineage>
</organism>
<gene>
    <name evidence="2" type="ORF">ANCCEY_10650</name>
</gene>
<proteinExistence type="predicted"/>
<dbReference type="GO" id="GO:0005634">
    <property type="term" value="C:nucleus"/>
    <property type="evidence" value="ECO:0007669"/>
    <property type="project" value="TreeGrafter"/>
</dbReference>
<keyword evidence="3" id="KW-1185">Reference proteome</keyword>
<feature type="compositionally biased region" description="Polar residues" evidence="1">
    <location>
        <begin position="1"/>
        <end position="13"/>
    </location>
</feature>
<dbReference type="AlphaFoldDB" id="A0A0D6LJW7"/>
<accession>A0A0D6LJW7</accession>
<name>A0A0D6LJW7_9BILA</name>
<sequence length="564" mass="64985">MVGESASSSSTCDPQPGPSSPCSQFIKDWQERRAYVRPSGNLVLMLTERERGFSKHGVRHVRNRREFYSAVAMDRVVEVPEARHMQDHVVSWTPDGSRLITFRINLRSVRIFRYLGVERARGCAAEDLCEVMLARFCVLCVFWRIQCASCEFQRLFSLESEVMMMMGSSRLESALLRTDCMLFTDDGKYMVVATTAPAPDQLITIQMVYPNHEALPLINYSLEIYTFFTIDLEKGSIAHFVMYNFDRINLTHGVALCGSTMMIMSLQKQVIHMLHVDEHGAMIPLKDIGPSIWDDDALYLFGDCQSTPTRSTLYTGLKQRLLTFLYNEAKRDGNVHHFLRFMPAYVEKLRMHRAQLFDGHYLLIRMLPHASIRYDISLMPCFLFIMDWRNCKILAVYQEYGPELLAFYENFVESLLTPSQNPHRYPKSFQYNPHSRQRVHWLLANSTGTMSEAMYRRVLSVLPFCGCHHSSSENPYLDPLYFSIDEKIHSNLMYGRMRFDLGPVKIFARRAQHLVCSLPVPPSLAAKGPACVILFHPQDPLAVAFDRVRTEQPLTFYLPSSPEE</sequence>
<evidence type="ECO:0000313" key="3">
    <source>
        <dbReference type="Proteomes" id="UP000054495"/>
    </source>
</evidence>
<feature type="region of interest" description="Disordered" evidence="1">
    <location>
        <begin position="1"/>
        <end position="22"/>
    </location>
</feature>
<dbReference type="EMBL" id="KE125209">
    <property type="protein sequence ID" value="EPB70261.1"/>
    <property type="molecule type" value="Genomic_DNA"/>
</dbReference>
<dbReference type="GO" id="GO:0031625">
    <property type="term" value="F:ubiquitin protein ligase binding"/>
    <property type="evidence" value="ECO:0007669"/>
    <property type="project" value="TreeGrafter"/>
</dbReference>
<dbReference type="GO" id="GO:1990756">
    <property type="term" value="F:ubiquitin-like ligase-substrate adaptor activity"/>
    <property type="evidence" value="ECO:0007669"/>
    <property type="project" value="TreeGrafter"/>
</dbReference>
<evidence type="ECO:0000313" key="2">
    <source>
        <dbReference type="EMBL" id="EPB70261.1"/>
    </source>
</evidence>